<evidence type="ECO:0000256" key="9">
    <source>
        <dbReference type="ARBA" id="ARBA00049144"/>
    </source>
</evidence>
<comment type="similarity">
    <text evidence="3">Belongs to the threonine synthase family.</text>
</comment>
<comment type="pathway">
    <text evidence="2">Amino-acid biosynthesis; L-threonine biosynthesis; L-threonine from L-aspartate: step 5/5.</text>
</comment>
<dbReference type="UniPathway" id="UPA00050">
    <property type="reaction ID" value="UER00065"/>
</dbReference>
<feature type="domain" description="Tryptophan synthase beta chain-like PALP" evidence="12">
    <location>
        <begin position="87"/>
        <end position="364"/>
    </location>
</feature>
<dbReference type="InterPro" id="IPR037158">
    <property type="entry name" value="Thr_synth_N_sf"/>
</dbReference>
<gene>
    <name evidence="14" type="ORF">Ldro_1638</name>
</gene>
<evidence type="ECO:0000313" key="15">
    <source>
        <dbReference type="Proteomes" id="UP000054736"/>
    </source>
</evidence>
<keyword evidence="8 11" id="KW-0663">Pyridoxal phosphate</keyword>
<keyword evidence="15" id="KW-1185">Reference proteome</keyword>
<dbReference type="EC" id="4.2.3.1" evidence="4 10"/>
<dbReference type="PANTHER" id="PTHR43515:SF1">
    <property type="entry name" value="THREONINE SYNTHASE-LIKE 1"/>
    <property type="match status" value="1"/>
</dbReference>
<dbReference type="Pfam" id="PF00291">
    <property type="entry name" value="PALP"/>
    <property type="match status" value="1"/>
</dbReference>
<feature type="domain" description="Threonine synthase N-terminal" evidence="13">
    <location>
        <begin position="3"/>
        <end position="78"/>
    </location>
</feature>
<feature type="modified residue" description="N6-(pyridoxal phosphate)lysine" evidence="11">
    <location>
        <position position="105"/>
    </location>
</feature>
<dbReference type="GO" id="GO:0030170">
    <property type="term" value="F:pyridoxal phosphate binding"/>
    <property type="evidence" value="ECO:0007669"/>
    <property type="project" value="InterPro"/>
</dbReference>
<evidence type="ECO:0000256" key="6">
    <source>
        <dbReference type="ARBA" id="ARBA00022605"/>
    </source>
</evidence>
<dbReference type="OrthoDB" id="9763107at2"/>
<dbReference type="RefSeq" id="WP_058495916.1">
    <property type="nucleotide sequence ID" value="NZ_CAAAIU010000002.1"/>
</dbReference>
<evidence type="ECO:0000256" key="2">
    <source>
        <dbReference type="ARBA" id="ARBA00004979"/>
    </source>
</evidence>
<evidence type="ECO:0000256" key="1">
    <source>
        <dbReference type="ARBA" id="ARBA00001933"/>
    </source>
</evidence>
<dbReference type="Pfam" id="PF14821">
    <property type="entry name" value="Thr_synth_N"/>
    <property type="match status" value="1"/>
</dbReference>
<dbReference type="Proteomes" id="UP000054736">
    <property type="component" value="Unassembled WGS sequence"/>
</dbReference>
<dbReference type="InterPro" id="IPR029144">
    <property type="entry name" value="Thr_synth_N"/>
</dbReference>
<dbReference type="GO" id="GO:0009088">
    <property type="term" value="P:threonine biosynthetic process"/>
    <property type="evidence" value="ECO:0007669"/>
    <property type="project" value="UniProtKB-UniRule"/>
</dbReference>
<dbReference type="InterPro" id="IPR001926">
    <property type="entry name" value="TrpB-like_PALP"/>
</dbReference>
<evidence type="ECO:0000256" key="3">
    <source>
        <dbReference type="ARBA" id="ARBA00005517"/>
    </source>
</evidence>
<dbReference type="GO" id="GO:0005737">
    <property type="term" value="C:cytoplasm"/>
    <property type="evidence" value="ECO:0007669"/>
    <property type="project" value="TreeGrafter"/>
</dbReference>
<keyword evidence="7" id="KW-0791">Threonine biosynthesis</keyword>
<organism evidence="14 15">
    <name type="scientific">Legionella drozanskii LLAP-1</name>
    <dbReference type="NCBI Taxonomy" id="1212489"/>
    <lineage>
        <taxon>Bacteria</taxon>
        <taxon>Pseudomonadati</taxon>
        <taxon>Pseudomonadota</taxon>
        <taxon>Gammaproteobacteria</taxon>
        <taxon>Legionellales</taxon>
        <taxon>Legionellaceae</taxon>
        <taxon>Legionella</taxon>
    </lineage>
</organism>
<dbReference type="InterPro" id="IPR036052">
    <property type="entry name" value="TrpB-like_PALP_sf"/>
</dbReference>
<dbReference type="Gene3D" id="3.40.50.1100">
    <property type="match status" value="2"/>
</dbReference>
<accession>A0A0W0SXK1</accession>
<dbReference type="SUPFAM" id="SSF53686">
    <property type="entry name" value="Tryptophan synthase beta subunit-like PLP-dependent enzymes"/>
    <property type="match status" value="1"/>
</dbReference>
<evidence type="ECO:0000256" key="10">
    <source>
        <dbReference type="NCBIfam" id="TIGR00260"/>
    </source>
</evidence>
<comment type="cofactor">
    <cofactor evidence="1 11">
        <name>pyridoxal 5'-phosphate</name>
        <dbReference type="ChEBI" id="CHEBI:597326"/>
    </cofactor>
</comment>
<dbReference type="GO" id="GO:0004795">
    <property type="term" value="F:threonine synthase activity"/>
    <property type="evidence" value="ECO:0007669"/>
    <property type="project" value="UniProtKB-UniRule"/>
</dbReference>
<dbReference type="InterPro" id="IPR004450">
    <property type="entry name" value="Thr_synthase-like"/>
</dbReference>
<evidence type="ECO:0000259" key="13">
    <source>
        <dbReference type="Pfam" id="PF14821"/>
    </source>
</evidence>
<evidence type="ECO:0000313" key="14">
    <source>
        <dbReference type="EMBL" id="KTC88019.1"/>
    </source>
</evidence>
<dbReference type="AlphaFoldDB" id="A0A0W0SXK1"/>
<dbReference type="PROSITE" id="PS00165">
    <property type="entry name" value="DEHYDRATASE_SER_THR"/>
    <property type="match status" value="1"/>
</dbReference>
<evidence type="ECO:0000256" key="5">
    <source>
        <dbReference type="ARBA" id="ARBA00018679"/>
    </source>
</evidence>
<evidence type="ECO:0000256" key="4">
    <source>
        <dbReference type="ARBA" id="ARBA00013028"/>
    </source>
</evidence>
<sequence length="420" mass="47005">MYFISTRNQTTPRGLSAALAEGLAADDGLFIPQQMPTFSHSSFPAGLFYPEFANRLLSYFFKDDALAPSLIQFCNRAFNFPVPMKRLNSNTFVLELFHGPTSSFKDFGAHFLAECLSAIADCRKTIMVATSGDTGSAVASAFYRKLNYRAVILYPNGQISAKQEHQMTCWGENIFAFAVDGSFDQCQQLVKSAFRDPHWQGPGLSSANSINIGRLLPQIVYYAYSSMAFFRQYQEKPGFIIPSGNLGNATAAYWAKAMGFPIRELVLTTNANRVLVDYLRTEKYQARPSIATLANAMDVGNPSNLERLEYLLGSFNDFKQQVKAFSVKDKEIQNTIKRIYDEEAYICCPHTATAFYARQHLKEQPWIVVATADPCKFDKVIEPIINAKVPLSPQLQRLLAKPTKIQPVEANLNAIRALIE</sequence>
<dbReference type="EMBL" id="LNXY01000020">
    <property type="protein sequence ID" value="KTC88019.1"/>
    <property type="molecule type" value="Genomic_DNA"/>
</dbReference>
<dbReference type="NCBIfam" id="TIGR00260">
    <property type="entry name" value="thrC"/>
    <property type="match status" value="1"/>
</dbReference>
<evidence type="ECO:0000259" key="12">
    <source>
        <dbReference type="Pfam" id="PF00291"/>
    </source>
</evidence>
<dbReference type="PATRIC" id="fig|1212489.4.peg.1731"/>
<proteinExistence type="inferred from homology"/>
<dbReference type="Gene3D" id="3.90.1380.10">
    <property type="entry name" value="Threonine synthase, N-terminal domain"/>
    <property type="match status" value="1"/>
</dbReference>
<dbReference type="InterPro" id="IPR000634">
    <property type="entry name" value="Ser/Thr_deHydtase_PyrdxlP-BS"/>
</dbReference>
<evidence type="ECO:0000256" key="8">
    <source>
        <dbReference type="ARBA" id="ARBA00022898"/>
    </source>
</evidence>
<protein>
    <recommendedName>
        <fullName evidence="5 10">Threonine synthase</fullName>
        <ecNumber evidence="4 10">4.2.3.1</ecNumber>
    </recommendedName>
</protein>
<comment type="catalytic activity">
    <reaction evidence="9">
        <text>O-phospho-L-homoserine + H2O = L-threonine + phosphate</text>
        <dbReference type="Rhea" id="RHEA:10840"/>
        <dbReference type="ChEBI" id="CHEBI:15377"/>
        <dbReference type="ChEBI" id="CHEBI:43474"/>
        <dbReference type="ChEBI" id="CHEBI:57590"/>
        <dbReference type="ChEBI" id="CHEBI:57926"/>
        <dbReference type="EC" id="4.2.3.1"/>
    </reaction>
</comment>
<evidence type="ECO:0000256" key="11">
    <source>
        <dbReference type="PIRSR" id="PIRSR604450-51"/>
    </source>
</evidence>
<reference evidence="14 15" key="1">
    <citation type="submission" date="2015-11" db="EMBL/GenBank/DDBJ databases">
        <title>Genomic analysis of 38 Legionella species identifies large and diverse effector repertoires.</title>
        <authorList>
            <person name="Burstein D."/>
            <person name="Amaro F."/>
            <person name="Zusman T."/>
            <person name="Lifshitz Z."/>
            <person name="Cohen O."/>
            <person name="Gilbert J.A."/>
            <person name="Pupko T."/>
            <person name="Shuman H.A."/>
            <person name="Segal G."/>
        </authorList>
    </citation>
    <scope>NUCLEOTIDE SEQUENCE [LARGE SCALE GENOMIC DNA]</scope>
    <source>
        <strain evidence="14 15">ATCC 700990</strain>
    </source>
</reference>
<name>A0A0W0SXK1_9GAMM</name>
<dbReference type="STRING" id="1212489.Ldro_1638"/>
<dbReference type="PANTHER" id="PTHR43515">
    <property type="entry name" value="THREONINE SYNTHASE-LIKE 1"/>
    <property type="match status" value="1"/>
</dbReference>
<evidence type="ECO:0000256" key="7">
    <source>
        <dbReference type="ARBA" id="ARBA00022697"/>
    </source>
</evidence>
<comment type="caution">
    <text evidence="14">The sequence shown here is derived from an EMBL/GenBank/DDBJ whole genome shotgun (WGS) entry which is preliminary data.</text>
</comment>
<keyword evidence="6" id="KW-0028">Amino-acid biosynthesis</keyword>